<sequence>MIQTVRVYVEDPLHADWDDIAEKMVYAAAILCKTITSSIQETKVSSGILRYYVSGNVCPPNQLAKGNVCAQFLLDGVFYAVKGKDVPPHYYHVQPKRMTPHCLALSKLPFGGHKKKSTEERKGNTKKTNQSGGKHDRPSEDQSTPQQHVDVADNQNSLDLSFDLNIEYEGSAPPSPEQFPSETFTLQRDSRVNEALHLQHHHQKYGTKKTWNHLAEIYPEVECRETKPDDENDIGFQILVTNITPTEEVNKSGEYAFTTNVKKANDATTIRDLIPAMSTDISEAVGAFELECQTLKDVKKGKEPKTLLTTTNSDDILKEITKNRLGFSIRMSKLMRQKSNLIGEFAQIHMWYR</sequence>
<evidence type="ECO:0000256" key="1">
    <source>
        <dbReference type="SAM" id="MobiDB-lite"/>
    </source>
</evidence>
<organism evidence="2 3">
    <name type="scientific">Phytophthora palmivora</name>
    <dbReference type="NCBI Taxonomy" id="4796"/>
    <lineage>
        <taxon>Eukaryota</taxon>
        <taxon>Sar</taxon>
        <taxon>Stramenopiles</taxon>
        <taxon>Oomycota</taxon>
        <taxon>Peronosporomycetes</taxon>
        <taxon>Peronosporales</taxon>
        <taxon>Peronosporaceae</taxon>
        <taxon>Phytophthora</taxon>
    </lineage>
</organism>
<name>A0A2P4YPG8_9STRA</name>
<accession>A0A2P4YPG8</accession>
<protein>
    <submittedName>
        <fullName evidence="2">Uncharacterized protein</fullName>
    </submittedName>
</protein>
<feature type="region of interest" description="Disordered" evidence="1">
    <location>
        <begin position="107"/>
        <end position="148"/>
    </location>
</feature>
<dbReference type="Proteomes" id="UP000237271">
    <property type="component" value="Unassembled WGS sequence"/>
</dbReference>
<evidence type="ECO:0000313" key="2">
    <source>
        <dbReference type="EMBL" id="POM79705.1"/>
    </source>
</evidence>
<dbReference type="OrthoDB" id="162864at2759"/>
<feature type="non-terminal residue" evidence="2">
    <location>
        <position position="353"/>
    </location>
</feature>
<keyword evidence="3" id="KW-1185">Reference proteome</keyword>
<comment type="caution">
    <text evidence="2">The sequence shown here is derived from an EMBL/GenBank/DDBJ whole genome shotgun (WGS) entry which is preliminary data.</text>
</comment>
<evidence type="ECO:0000313" key="3">
    <source>
        <dbReference type="Proteomes" id="UP000237271"/>
    </source>
</evidence>
<dbReference type="EMBL" id="NCKW01001117">
    <property type="protein sequence ID" value="POM79705.1"/>
    <property type="molecule type" value="Genomic_DNA"/>
</dbReference>
<gene>
    <name evidence="2" type="ORF">PHPALM_2558</name>
</gene>
<proteinExistence type="predicted"/>
<dbReference type="AlphaFoldDB" id="A0A2P4YPG8"/>
<reference evidence="2 3" key="1">
    <citation type="journal article" date="2017" name="Genome Biol. Evol.">
        <title>Phytophthora megakarya and P. palmivora, closely related causal agents of cacao black pod rot, underwent increases in genome sizes and gene numbers by different mechanisms.</title>
        <authorList>
            <person name="Ali S.S."/>
            <person name="Shao J."/>
            <person name="Lary D.J."/>
            <person name="Kronmiller B."/>
            <person name="Shen D."/>
            <person name="Strem M.D."/>
            <person name="Amoako-Attah I."/>
            <person name="Akrofi A.Y."/>
            <person name="Begoude B.A."/>
            <person name="Ten Hoopen G.M."/>
            <person name="Coulibaly K."/>
            <person name="Kebe B.I."/>
            <person name="Melnick R.L."/>
            <person name="Guiltinan M.J."/>
            <person name="Tyler B.M."/>
            <person name="Meinhardt L.W."/>
            <person name="Bailey B.A."/>
        </authorList>
    </citation>
    <scope>NUCLEOTIDE SEQUENCE [LARGE SCALE GENOMIC DNA]</scope>
    <source>
        <strain evidence="3">sbr112.9</strain>
    </source>
</reference>